<dbReference type="Proteomes" id="UP000789572">
    <property type="component" value="Unassembled WGS sequence"/>
</dbReference>
<keyword evidence="3" id="KW-0659">Purine metabolism</keyword>
<dbReference type="CDD" id="cd20298">
    <property type="entry name" value="cupin_UAH"/>
    <property type="match status" value="1"/>
</dbReference>
<dbReference type="SUPFAM" id="SSF57716">
    <property type="entry name" value="Glucocorticoid receptor-like (DNA-binding domain)"/>
    <property type="match status" value="1"/>
</dbReference>
<dbReference type="Gene3D" id="2.60.120.260">
    <property type="entry name" value="Galactose-binding domain-like"/>
    <property type="match status" value="2"/>
</dbReference>
<name>A0A9N8ZIX8_9GLOM</name>
<dbReference type="GO" id="GO:0050385">
    <property type="term" value="F:ureidoglycolate lyase activity"/>
    <property type="evidence" value="ECO:0007669"/>
    <property type="project" value="UniProtKB-EC"/>
</dbReference>
<dbReference type="GO" id="GO:0000256">
    <property type="term" value="P:allantoin catabolic process"/>
    <property type="evidence" value="ECO:0007669"/>
    <property type="project" value="InterPro"/>
</dbReference>
<dbReference type="NCBIfam" id="TIGR02961">
    <property type="entry name" value="allantoicase"/>
    <property type="match status" value="1"/>
</dbReference>
<dbReference type="InterPro" id="IPR007247">
    <property type="entry name" value="Ureidogly_lyase"/>
</dbReference>
<evidence type="ECO:0000256" key="3">
    <source>
        <dbReference type="ARBA" id="ARBA00022631"/>
    </source>
</evidence>
<keyword evidence="9" id="KW-1185">Reference proteome</keyword>
<comment type="subunit">
    <text evidence="2">Homodimer.</text>
</comment>
<dbReference type="HAMAP" id="MF_00813">
    <property type="entry name" value="Allantoicase"/>
    <property type="match status" value="1"/>
</dbReference>
<evidence type="ECO:0000256" key="5">
    <source>
        <dbReference type="ARBA" id="ARBA00023239"/>
    </source>
</evidence>
<evidence type="ECO:0000313" key="9">
    <source>
        <dbReference type="Proteomes" id="UP000789572"/>
    </source>
</evidence>
<evidence type="ECO:0000256" key="4">
    <source>
        <dbReference type="ARBA" id="ARBA00022801"/>
    </source>
</evidence>
<keyword evidence="5" id="KW-0456">Lyase</keyword>
<dbReference type="InterPro" id="IPR047233">
    <property type="entry name" value="UAH_cupin"/>
</dbReference>
<accession>A0A9N8ZIX8</accession>
<dbReference type="Gene3D" id="2.60.120.480">
    <property type="entry name" value="Ureidoglycolate hydrolase"/>
    <property type="match status" value="1"/>
</dbReference>
<comment type="catalytic activity">
    <reaction evidence="6">
        <text>(S)-ureidoglycolate = urea + glyoxylate</text>
        <dbReference type="Rhea" id="RHEA:11304"/>
        <dbReference type="ChEBI" id="CHEBI:16199"/>
        <dbReference type="ChEBI" id="CHEBI:36655"/>
        <dbReference type="ChEBI" id="CHEBI:57296"/>
        <dbReference type="EC" id="4.3.2.3"/>
    </reaction>
</comment>
<dbReference type="GO" id="GO:0004037">
    <property type="term" value="F:allantoicase activity"/>
    <property type="evidence" value="ECO:0007669"/>
    <property type="project" value="InterPro"/>
</dbReference>
<proteinExistence type="inferred from homology"/>
<dbReference type="SUPFAM" id="SSF51182">
    <property type="entry name" value="RmlC-like cupins"/>
    <property type="match status" value="1"/>
</dbReference>
<dbReference type="GO" id="GO:0004848">
    <property type="term" value="F:ureidoglycolate hydrolase activity"/>
    <property type="evidence" value="ECO:0007669"/>
    <property type="project" value="InterPro"/>
</dbReference>
<dbReference type="SUPFAM" id="SSF49785">
    <property type="entry name" value="Galactose-binding domain-like"/>
    <property type="match status" value="2"/>
</dbReference>
<evidence type="ECO:0000313" key="8">
    <source>
        <dbReference type="EMBL" id="CAG8497368.1"/>
    </source>
</evidence>
<reference evidence="8" key="1">
    <citation type="submission" date="2021-06" db="EMBL/GenBank/DDBJ databases">
        <authorList>
            <person name="Kallberg Y."/>
            <person name="Tangrot J."/>
            <person name="Rosling A."/>
        </authorList>
    </citation>
    <scope>NUCLEOTIDE SEQUENCE</scope>
    <source>
        <strain evidence="8">IA702</strain>
    </source>
</reference>
<dbReference type="PANTHER" id="PTHR12045">
    <property type="entry name" value="ALLANTOICASE"/>
    <property type="match status" value="1"/>
</dbReference>
<feature type="domain" description="Allantoicase" evidence="7">
    <location>
        <begin position="23"/>
        <end position="171"/>
    </location>
</feature>
<dbReference type="PANTHER" id="PTHR12045:SF3">
    <property type="entry name" value="INACTIVE ALLANTOICASE-RELATED"/>
    <property type="match status" value="1"/>
</dbReference>
<evidence type="ECO:0000256" key="1">
    <source>
        <dbReference type="ARBA" id="ARBA00009242"/>
    </source>
</evidence>
<dbReference type="AlphaFoldDB" id="A0A9N8ZIX8"/>
<evidence type="ECO:0000259" key="7">
    <source>
        <dbReference type="Pfam" id="PF03561"/>
    </source>
</evidence>
<dbReference type="InterPro" id="IPR015908">
    <property type="entry name" value="Allantoicase_dom"/>
</dbReference>
<protein>
    <submittedName>
        <fullName evidence="8">4316_t:CDS:1</fullName>
    </submittedName>
</protein>
<feature type="domain" description="Allantoicase" evidence="7">
    <location>
        <begin position="191"/>
        <end position="329"/>
    </location>
</feature>
<dbReference type="GO" id="GO:0006144">
    <property type="term" value="P:purine nucleobase metabolic process"/>
    <property type="evidence" value="ECO:0007669"/>
    <property type="project" value="UniProtKB-KW"/>
</dbReference>
<dbReference type="InterPro" id="IPR011051">
    <property type="entry name" value="RmlC_Cupin_sf"/>
</dbReference>
<keyword evidence="4" id="KW-0378">Hydrolase</keyword>
<evidence type="ECO:0000256" key="6">
    <source>
        <dbReference type="ARBA" id="ARBA00047684"/>
    </source>
</evidence>
<dbReference type="InterPro" id="IPR005164">
    <property type="entry name" value="Allantoicase"/>
</dbReference>
<comment type="similarity">
    <text evidence="1">Belongs to the allantoicase family.</text>
</comment>
<organism evidence="8 9">
    <name type="scientific">Paraglomus occultum</name>
    <dbReference type="NCBI Taxonomy" id="144539"/>
    <lineage>
        <taxon>Eukaryota</taxon>
        <taxon>Fungi</taxon>
        <taxon>Fungi incertae sedis</taxon>
        <taxon>Mucoromycota</taxon>
        <taxon>Glomeromycotina</taxon>
        <taxon>Glomeromycetes</taxon>
        <taxon>Paraglomerales</taxon>
        <taxon>Paraglomeraceae</taxon>
        <taxon>Paraglomus</taxon>
    </lineage>
</organism>
<dbReference type="InterPro" id="IPR024060">
    <property type="entry name" value="Ureidoglycolate_lyase_dom_sf"/>
</dbReference>
<dbReference type="FunFam" id="2.60.120.260:FF:000059">
    <property type="entry name" value="Probable allantoicase"/>
    <property type="match status" value="1"/>
</dbReference>
<dbReference type="Pfam" id="PF04115">
    <property type="entry name" value="Ureidogly_lyase"/>
    <property type="match status" value="1"/>
</dbReference>
<evidence type="ECO:0000256" key="2">
    <source>
        <dbReference type="ARBA" id="ARBA00011738"/>
    </source>
</evidence>
<dbReference type="EMBL" id="CAJVPJ010000220">
    <property type="protein sequence ID" value="CAG8497368.1"/>
    <property type="molecule type" value="Genomic_DNA"/>
</dbReference>
<dbReference type="Pfam" id="PF03561">
    <property type="entry name" value="Allantoicase"/>
    <property type="match status" value="2"/>
</dbReference>
<sequence length="679" mass="77453">MPEKYIQYTRTDREKDIKTNYIGGKILSCSDEFFAEAENLIKREKPVRDPSRFTDRGAWYDGWETRRHNKSYDWVIIKLAFAGTIEAFDIDTSYFNGNHPPAANVEGCHSPDKDPEPGDDTFWDEILPQVDLGPSASHYFRVQNNRQFYTHVKLNIYPDGGVARFRVYGNVRPIWPSDKTASIDLAFIGNGGKVVSCSDQHFGAKDNILLPGRGKDMSDGWETKRSREPGHCDWIIVRLGAPGYLKDAEIDTAYFKGNFPDSVMLDGCFSDLEIPDDTTEWENILPRSKLGPDKQYHFRLKKTHWQFSHVKMTMYPDGGIKRLRLFGQLALSLANNNGETNGHSIGTHNTSPSYAIVAAPLTNEQFAAYGQVIEAFAEPNLNSPFAMSITHGIRVTPANQGTARKYNHIAKAVNFRQSTITQDGKLIAKAEQNICLYHCQPTTEFPFEVKLLERHLYSSQAFVPLSSGMNEGYLVIVCLNGQDNKPDLSTLRAFIGSSEQGINYNPGVWHHPMIALKQVTDFVCFVYESGVPEEDCEEVALDDNVTVFRFCRSKCHAAFKHKRNPRKVRWTKAFRKAFGKEMTIDSTFEFEKRRNVPVRYDRDLMATTLKAMKKVAEIRARRERAFYKNRMAGKKEREKADNLREVQRHIELIKAPSARVKARVVRITEPTQQQMDLDS</sequence>
<dbReference type="OrthoDB" id="10266039at2759"/>
<dbReference type="InterPro" id="IPR008979">
    <property type="entry name" value="Galactose-bd-like_sf"/>
</dbReference>
<gene>
    <name evidence="8" type="ORF">POCULU_LOCUS2392</name>
</gene>
<comment type="caution">
    <text evidence="8">The sequence shown here is derived from an EMBL/GenBank/DDBJ whole genome shotgun (WGS) entry which is preliminary data.</text>
</comment>